<dbReference type="Pfam" id="PF01042">
    <property type="entry name" value="Ribonuc_L-PSP"/>
    <property type="match status" value="1"/>
</dbReference>
<reference evidence="1 2" key="1">
    <citation type="journal article" date="2024" name="Chem. Sci.">
        <title>Discovery of megapolipeptins by genome mining of a Burkholderiales bacteria collection.</title>
        <authorList>
            <person name="Paulo B.S."/>
            <person name="Recchia M.J.J."/>
            <person name="Lee S."/>
            <person name="Fergusson C.H."/>
            <person name="Romanowski S.B."/>
            <person name="Hernandez A."/>
            <person name="Krull N."/>
            <person name="Liu D.Y."/>
            <person name="Cavanagh H."/>
            <person name="Bos A."/>
            <person name="Gray C.A."/>
            <person name="Murphy B.T."/>
            <person name="Linington R.G."/>
            <person name="Eustaquio A.S."/>
        </authorList>
    </citation>
    <scope>NUCLEOTIDE SEQUENCE [LARGE SCALE GENOMIC DNA]</scope>
    <source>
        <strain evidence="1 2">RL16-012-BIC-B</strain>
    </source>
</reference>
<dbReference type="Gene3D" id="3.30.1330.40">
    <property type="entry name" value="RutC-like"/>
    <property type="match status" value="1"/>
</dbReference>
<name>A0ABW8ZU65_9BURK</name>
<dbReference type="PANTHER" id="PTHR11803:SF39">
    <property type="entry name" value="2-IMINOBUTANOATE_2-IMINOPROPANOATE DEAMINASE"/>
    <property type="match status" value="1"/>
</dbReference>
<proteinExistence type="predicted"/>
<dbReference type="Proteomes" id="UP001629249">
    <property type="component" value="Unassembled WGS sequence"/>
</dbReference>
<accession>A0ABW8ZU65</accession>
<evidence type="ECO:0000313" key="2">
    <source>
        <dbReference type="Proteomes" id="UP001629249"/>
    </source>
</evidence>
<evidence type="ECO:0000313" key="1">
    <source>
        <dbReference type="EMBL" id="MFL9886692.1"/>
    </source>
</evidence>
<gene>
    <name evidence="1" type="ORF">PQR66_26860</name>
</gene>
<comment type="caution">
    <text evidence="1">The sequence shown here is derived from an EMBL/GenBank/DDBJ whole genome shotgun (WGS) entry which is preliminary data.</text>
</comment>
<dbReference type="SUPFAM" id="SSF55298">
    <property type="entry name" value="YjgF-like"/>
    <property type="match status" value="1"/>
</dbReference>
<dbReference type="RefSeq" id="WP_408330391.1">
    <property type="nucleotide sequence ID" value="NZ_JAQQFH010000015.1"/>
</dbReference>
<keyword evidence="2" id="KW-1185">Reference proteome</keyword>
<sequence>MTHSIKEVPMIYHFPPTISHAKIPPLSSACRVDDWVFVSGTPGYDDDMELDPSFTVQFETALQSLAAILARTGSCLENVVKVGIYLTRAEDIPEMNRLYGLAFGPAPYPARTTVIVAALPDPAMLVELECVAVIRSS</sequence>
<protein>
    <submittedName>
        <fullName evidence="1">RidA family protein</fullName>
    </submittedName>
</protein>
<dbReference type="InterPro" id="IPR006175">
    <property type="entry name" value="YjgF/YER057c/UK114"/>
</dbReference>
<dbReference type="EMBL" id="JAQQFN010000023">
    <property type="protein sequence ID" value="MFL9886692.1"/>
    <property type="molecule type" value="Genomic_DNA"/>
</dbReference>
<dbReference type="InterPro" id="IPR035959">
    <property type="entry name" value="RutC-like_sf"/>
</dbReference>
<organism evidence="1 2">
    <name type="scientific">Paraburkholderia agricolaris</name>
    <dbReference type="NCBI Taxonomy" id="2152888"/>
    <lineage>
        <taxon>Bacteria</taxon>
        <taxon>Pseudomonadati</taxon>
        <taxon>Pseudomonadota</taxon>
        <taxon>Betaproteobacteria</taxon>
        <taxon>Burkholderiales</taxon>
        <taxon>Burkholderiaceae</taxon>
        <taxon>Paraburkholderia</taxon>
    </lineage>
</organism>
<dbReference type="CDD" id="cd00448">
    <property type="entry name" value="YjgF_YER057c_UK114_family"/>
    <property type="match status" value="1"/>
</dbReference>
<dbReference type="PANTHER" id="PTHR11803">
    <property type="entry name" value="2-IMINOBUTANOATE/2-IMINOPROPANOATE DEAMINASE RIDA"/>
    <property type="match status" value="1"/>
</dbReference>